<accession>A0AAE0RQ98</accession>
<keyword evidence="3" id="KW-1185">Reference proteome</keyword>
<keyword evidence="1" id="KW-0812">Transmembrane</keyword>
<feature type="transmembrane region" description="Helical" evidence="1">
    <location>
        <begin position="367"/>
        <end position="392"/>
    </location>
</feature>
<evidence type="ECO:0000313" key="2">
    <source>
        <dbReference type="EMBL" id="KAK3577584.1"/>
    </source>
</evidence>
<comment type="caution">
    <text evidence="2">The sequence shown here is derived from an EMBL/GenBank/DDBJ whole genome shotgun (WGS) entry which is preliminary data.</text>
</comment>
<protein>
    <submittedName>
        <fullName evidence="2">Uncharacterized protein</fullName>
    </submittedName>
</protein>
<keyword evidence="1" id="KW-1133">Transmembrane helix</keyword>
<proteinExistence type="predicted"/>
<dbReference type="Proteomes" id="UP001195483">
    <property type="component" value="Unassembled WGS sequence"/>
</dbReference>
<dbReference type="AlphaFoldDB" id="A0AAE0RQ98"/>
<reference evidence="2" key="1">
    <citation type="journal article" date="2021" name="Genome Biol. Evol.">
        <title>A High-Quality Reference Genome for a Parasitic Bivalve with Doubly Uniparental Inheritance (Bivalvia: Unionida).</title>
        <authorList>
            <person name="Smith C.H."/>
        </authorList>
    </citation>
    <scope>NUCLEOTIDE SEQUENCE</scope>
    <source>
        <strain evidence="2">CHS0354</strain>
    </source>
</reference>
<evidence type="ECO:0000256" key="1">
    <source>
        <dbReference type="SAM" id="Phobius"/>
    </source>
</evidence>
<gene>
    <name evidence="2" type="ORF">CHS0354_026553</name>
</gene>
<dbReference type="EMBL" id="JAEAOA010001578">
    <property type="protein sequence ID" value="KAK3577584.1"/>
    <property type="molecule type" value="Genomic_DNA"/>
</dbReference>
<name>A0AAE0RQ98_9BIVA</name>
<sequence length="415" mass="45444">MSPLKRKCLFIFCYRQYDIAECNYDATSGFSTTVLVEKGASDIIYQISALSSTNAVVPGCTIAQVGTTDQYKSTITVDTAGSTFNPTACGSAFQVIDTYSDGSNDEVTFTFLIQTTNGYLFNTDVAFKWDCTTADHNNVGIETFTFASLPVKDLDLKSQLALEVYDSTDDTQKTSGSQLTLGRSYYIKLKHIYANSQNKQVGIYVNKLNFYEGSDSTSVPNVVAINDGCIQTAPAYGLAQNFAKDAASSTLPTNGGLAAGGADGVYVIKSGIFETALWMKTTGISANLKVEAVIVQCLYNDQSKCDDPQANVCVSGRRRRRSFEDTGPQNVTRLGTSFTISLLRGSADQGSGNSDVKGTMDTCYQMYTFWIVVLVFGILMLLCLIFAVYLFFRLRREKESRRKTEEKYGVINPAF</sequence>
<keyword evidence="1" id="KW-0472">Membrane</keyword>
<organism evidence="2 3">
    <name type="scientific">Potamilus streckersoni</name>
    <dbReference type="NCBI Taxonomy" id="2493646"/>
    <lineage>
        <taxon>Eukaryota</taxon>
        <taxon>Metazoa</taxon>
        <taxon>Spiralia</taxon>
        <taxon>Lophotrochozoa</taxon>
        <taxon>Mollusca</taxon>
        <taxon>Bivalvia</taxon>
        <taxon>Autobranchia</taxon>
        <taxon>Heteroconchia</taxon>
        <taxon>Palaeoheterodonta</taxon>
        <taxon>Unionida</taxon>
        <taxon>Unionoidea</taxon>
        <taxon>Unionidae</taxon>
        <taxon>Ambleminae</taxon>
        <taxon>Lampsilini</taxon>
        <taxon>Potamilus</taxon>
    </lineage>
</organism>
<reference evidence="2" key="2">
    <citation type="journal article" date="2021" name="Genome Biol. Evol.">
        <title>Developing a high-quality reference genome for a parasitic bivalve with doubly uniparental inheritance (Bivalvia: Unionida).</title>
        <authorList>
            <person name="Smith C.H."/>
        </authorList>
    </citation>
    <scope>NUCLEOTIDE SEQUENCE</scope>
    <source>
        <strain evidence="2">CHS0354</strain>
        <tissue evidence="2">Mantle</tissue>
    </source>
</reference>
<evidence type="ECO:0000313" key="3">
    <source>
        <dbReference type="Proteomes" id="UP001195483"/>
    </source>
</evidence>
<reference evidence="2" key="3">
    <citation type="submission" date="2023-05" db="EMBL/GenBank/DDBJ databases">
        <authorList>
            <person name="Smith C.H."/>
        </authorList>
    </citation>
    <scope>NUCLEOTIDE SEQUENCE</scope>
    <source>
        <strain evidence="2">CHS0354</strain>
        <tissue evidence="2">Mantle</tissue>
    </source>
</reference>